<reference evidence="1" key="2">
    <citation type="submission" date="2020-11" db="EMBL/GenBank/DDBJ databases">
        <authorList>
            <person name="McCartney M.A."/>
            <person name="Auch B."/>
            <person name="Kono T."/>
            <person name="Mallez S."/>
            <person name="Becker A."/>
            <person name="Gohl D.M."/>
            <person name="Silverstein K.A.T."/>
            <person name="Koren S."/>
            <person name="Bechman K.B."/>
            <person name="Herman A."/>
            <person name="Abrahante J.E."/>
            <person name="Garbe J."/>
        </authorList>
    </citation>
    <scope>NUCLEOTIDE SEQUENCE</scope>
    <source>
        <strain evidence="1">Duluth1</strain>
        <tissue evidence="1">Whole animal</tissue>
    </source>
</reference>
<dbReference type="Proteomes" id="UP000828390">
    <property type="component" value="Unassembled WGS sequence"/>
</dbReference>
<reference evidence="1" key="1">
    <citation type="journal article" date="2019" name="bioRxiv">
        <title>The Genome of the Zebra Mussel, Dreissena polymorpha: A Resource for Invasive Species Research.</title>
        <authorList>
            <person name="McCartney M.A."/>
            <person name="Auch B."/>
            <person name="Kono T."/>
            <person name="Mallez S."/>
            <person name="Zhang Y."/>
            <person name="Obille A."/>
            <person name="Becker A."/>
            <person name="Abrahante J.E."/>
            <person name="Garbe J."/>
            <person name="Badalamenti J.P."/>
            <person name="Herman A."/>
            <person name="Mangelson H."/>
            <person name="Liachko I."/>
            <person name="Sullivan S."/>
            <person name="Sone E.D."/>
            <person name="Koren S."/>
            <person name="Silverstein K.A.T."/>
            <person name="Beckman K.B."/>
            <person name="Gohl D.M."/>
        </authorList>
    </citation>
    <scope>NUCLEOTIDE SEQUENCE</scope>
    <source>
        <strain evidence="1">Duluth1</strain>
        <tissue evidence="1">Whole animal</tissue>
    </source>
</reference>
<accession>A0A9D4KAG9</accession>
<dbReference type="EMBL" id="JAIWYP010000004">
    <property type="protein sequence ID" value="KAH3836182.1"/>
    <property type="molecule type" value="Genomic_DNA"/>
</dbReference>
<dbReference type="AlphaFoldDB" id="A0A9D4KAG9"/>
<proteinExistence type="predicted"/>
<comment type="caution">
    <text evidence="1">The sequence shown here is derived from an EMBL/GenBank/DDBJ whole genome shotgun (WGS) entry which is preliminary data.</text>
</comment>
<sequence length="81" mass="9132">MQPLQPILPDTDQENQMPETSLVDKAILDAINREANNEAHFACLLLPHVFPEKFGVDKLRLLFNRNGCWETGAGCLQEGLR</sequence>
<name>A0A9D4KAG9_DREPO</name>
<evidence type="ECO:0000313" key="2">
    <source>
        <dbReference type="Proteomes" id="UP000828390"/>
    </source>
</evidence>
<keyword evidence="2" id="KW-1185">Reference proteome</keyword>
<organism evidence="1 2">
    <name type="scientific">Dreissena polymorpha</name>
    <name type="common">Zebra mussel</name>
    <name type="synonym">Mytilus polymorpha</name>
    <dbReference type="NCBI Taxonomy" id="45954"/>
    <lineage>
        <taxon>Eukaryota</taxon>
        <taxon>Metazoa</taxon>
        <taxon>Spiralia</taxon>
        <taxon>Lophotrochozoa</taxon>
        <taxon>Mollusca</taxon>
        <taxon>Bivalvia</taxon>
        <taxon>Autobranchia</taxon>
        <taxon>Heteroconchia</taxon>
        <taxon>Euheterodonta</taxon>
        <taxon>Imparidentia</taxon>
        <taxon>Neoheterodontei</taxon>
        <taxon>Myida</taxon>
        <taxon>Dreissenoidea</taxon>
        <taxon>Dreissenidae</taxon>
        <taxon>Dreissena</taxon>
    </lineage>
</organism>
<evidence type="ECO:0000313" key="1">
    <source>
        <dbReference type="EMBL" id="KAH3836182.1"/>
    </source>
</evidence>
<protein>
    <submittedName>
        <fullName evidence="1">Uncharacterized protein</fullName>
    </submittedName>
</protein>
<gene>
    <name evidence="1" type="ORF">DPMN_109552</name>
</gene>